<dbReference type="PANTHER" id="PTHR47649">
    <property type="entry name" value="RIBONUCLEASE D"/>
    <property type="match status" value="1"/>
</dbReference>
<dbReference type="EMBL" id="RCHS01003217">
    <property type="protein sequence ID" value="RMX43364.1"/>
    <property type="molecule type" value="Genomic_DNA"/>
</dbReference>
<dbReference type="Pfam" id="PF01612">
    <property type="entry name" value="DNA_pol_A_exo1"/>
    <property type="match status" value="1"/>
</dbReference>
<dbReference type="SUPFAM" id="SSF53098">
    <property type="entry name" value="Ribonuclease H-like"/>
    <property type="match status" value="1"/>
</dbReference>
<proteinExistence type="predicted"/>
<evidence type="ECO:0000256" key="1">
    <source>
        <dbReference type="SAM" id="MobiDB-lite"/>
    </source>
</evidence>
<sequence>MALSSCVLLSDLSNEAESTLDFPKMYKRLRIQGIKALKDFADYTNMKKKASRACSTHKDEPHNNPGLGSPSDTTRTFVLPSDYFTRNGQILQPCKFPGKVHIVQNEVDERRLVENGEVCQDFQNQDALGLDTESVQRLNALPRITLIQLASKKNAVLWICNQGSFREKLPPYLLSLFRGDALKVGHAISLDASLIQSQYGECINNMVDTLIWAREMNCYPLSLRAMCAIFFDELLSKQVGRSDWSQTKLTERQLFYAATDAWISLRVYKEMKRTAKVNRLPLSPPLESTMDVFKTMQLAKSERKKRRLIRERQKKEKQASQSKEIAPFSTS</sequence>
<gene>
    <name evidence="3" type="ORF">pdam_00020474</name>
</gene>
<dbReference type="SMART" id="SM00474">
    <property type="entry name" value="35EXOc"/>
    <property type="match status" value="1"/>
</dbReference>
<comment type="caution">
    <text evidence="3">The sequence shown here is derived from an EMBL/GenBank/DDBJ whole genome shotgun (WGS) entry which is preliminary data.</text>
</comment>
<protein>
    <recommendedName>
        <fullName evidence="2">3'-5' exonuclease domain-containing protein</fullName>
    </recommendedName>
</protein>
<reference evidence="3 4" key="1">
    <citation type="journal article" date="2018" name="Sci. Rep.">
        <title>Comparative analysis of the Pocillopora damicornis genome highlights role of immune system in coral evolution.</title>
        <authorList>
            <person name="Cunning R."/>
            <person name="Bay R.A."/>
            <person name="Gillette P."/>
            <person name="Baker A.C."/>
            <person name="Traylor-Knowles N."/>
        </authorList>
    </citation>
    <scope>NUCLEOTIDE SEQUENCE [LARGE SCALE GENOMIC DNA]</scope>
    <source>
        <strain evidence="3">RSMAS</strain>
        <tissue evidence="3">Whole animal</tissue>
    </source>
</reference>
<dbReference type="InterPro" id="IPR002562">
    <property type="entry name" value="3'-5'_exonuclease_dom"/>
</dbReference>
<feature type="region of interest" description="Disordered" evidence="1">
    <location>
        <begin position="51"/>
        <end position="72"/>
    </location>
</feature>
<dbReference type="OrthoDB" id="5989985at2759"/>
<evidence type="ECO:0000313" key="4">
    <source>
        <dbReference type="Proteomes" id="UP000275408"/>
    </source>
</evidence>
<feature type="domain" description="3'-5' exonuclease" evidence="2">
    <location>
        <begin position="100"/>
        <end position="276"/>
    </location>
</feature>
<feature type="region of interest" description="Disordered" evidence="1">
    <location>
        <begin position="299"/>
        <end position="331"/>
    </location>
</feature>
<evidence type="ECO:0000259" key="2">
    <source>
        <dbReference type="SMART" id="SM00474"/>
    </source>
</evidence>
<name>A0A3M6TQ26_POCDA</name>
<keyword evidence="4" id="KW-1185">Reference proteome</keyword>
<organism evidence="3 4">
    <name type="scientific">Pocillopora damicornis</name>
    <name type="common">Cauliflower coral</name>
    <name type="synonym">Millepora damicornis</name>
    <dbReference type="NCBI Taxonomy" id="46731"/>
    <lineage>
        <taxon>Eukaryota</taxon>
        <taxon>Metazoa</taxon>
        <taxon>Cnidaria</taxon>
        <taxon>Anthozoa</taxon>
        <taxon>Hexacorallia</taxon>
        <taxon>Scleractinia</taxon>
        <taxon>Astrocoeniina</taxon>
        <taxon>Pocilloporidae</taxon>
        <taxon>Pocillopora</taxon>
    </lineage>
</organism>
<accession>A0A3M6TQ26</accession>
<dbReference type="STRING" id="46731.A0A3M6TQ26"/>
<dbReference type="GO" id="GO:0008408">
    <property type="term" value="F:3'-5' exonuclease activity"/>
    <property type="evidence" value="ECO:0007669"/>
    <property type="project" value="InterPro"/>
</dbReference>
<dbReference type="AlphaFoldDB" id="A0A3M6TQ26"/>
<dbReference type="InterPro" id="IPR051086">
    <property type="entry name" value="RNase_D-like"/>
</dbReference>
<dbReference type="InterPro" id="IPR036397">
    <property type="entry name" value="RNaseH_sf"/>
</dbReference>
<dbReference type="PANTHER" id="PTHR47649:SF1">
    <property type="entry name" value="RIBONUCLEASE D"/>
    <property type="match status" value="1"/>
</dbReference>
<dbReference type="Proteomes" id="UP000275408">
    <property type="component" value="Unassembled WGS sequence"/>
</dbReference>
<dbReference type="GO" id="GO:0006139">
    <property type="term" value="P:nucleobase-containing compound metabolic process"/>
    <property type="evidence" value="ECO:0007669"/>
    <property type="project" value="InterPro"/>
</dbReference>
<evidence type="ECO:0000313" key="3">
    <source>
        <dbReference type="EMBL" id="RMX43364.1"/>
    </source>
</evidence>
<dbReference type="GO" id="GO:0003676">
    <property type="term" value="F:nucleic acid binding"/>
    <property type="evidence" value="ECO:0007669"/>
    <property type="project" value="InterPro"/>
</dbReference>
<dbReference type="Gene3D" id="3.30.420.10">
    <property type="entry name" value="Ribonuclease H-like superfamily/Ribonuclease H"/>
    <property type="match status" value="1"/>
</dbReference>
<dbReference type="InterPro" id="IPR012337">
    <property type="entry name" value="RNaseH-like_sf"/>
</dbReference>